<proteinExistence type="predicted"/>
<evidence type="ECO:0000313" key="1">
    <source>
        <dbReference type="EMBL" id="KAI4325512.1"/>
    </source>
</evidence>
<accession>A0ACB9MMJ4</accession>
<evidence type="ECO:0000313" key="2">
    <source>
        <dbReference type="Proteomes" id="UP001057402"/>
    </source>
</evidence>
<protein>
    <submittedName>
        <fullName evidence="1">Uncharacterized protein</fullName>
    </submittedName>
</protein>
<dbReference type="EMBL" id="CM042888">
    <property type="protein sequence ID" value="KAI4325512.1"/>
    <property type="molecule type" value="Genomic_DNA"/>
</dbReference>
<gene>
    <name evidence="1" type="ORF">MLD38_030900</name>
</gene>
<comment type="caution">
    <text evidence="1">The sequence shown here is derived from an EMBL/GenBank/DDBJ whole genome shotgun (WGS) entry which is preliminary data.</text>
</comment>
<keyword evidence="2" id="KW-1185">Reference proteome</keyword>
<dbReference type="Proteomes" id="UP001057402">
    <property type="component" value="Chromosome 9"/>
</dbReference>
<sequence length="571" mass="62559">MREIVTLQVGGFANFVGSHFWNFQDELLGLAEDPHADDVFKNQNLDMDVLYRAGQTEQGLQTYTPRLVSIDFQGSLGSLISRGTLYDHDSPDPSSVTTWTGGLSTLKSERLKKNIFLQSLDEEQNVYLPGKDKGDPSGGYQDMDIVNCLEDGVKFWTDYSKVHYHPKSLYELTGLWVDALEFDNYGIGREAVSSCLGREDIDDRLRFFVEECDHMQGFQFFVDDSGGFSSIASDVLEHIADDYGRIPVLLYSVRDPGSYANIGRRKQAVFRGLHDAVSFSRLSSFSNLIVPVGLPSLSQSRLSSFLRIDDNKLYHCSAVYAAGLHSISLPFRMGSPSPTCDSRLFSGAVGVNDVVQILSGKSWRNRVAVLELAMPAPSLLGAGTEGRFLRNLQPVTTEVSRDVEDLQAVETMVVHGVTGPGGHPASVSEVEDALHTAYDHSGTMPKFCHLSVAQCPLPIPLPFPSIFSHAVGERGELLSAPAMEGSSSRGSPDVRCVPMVVKLRSSCAVLPYIENRLGYLRRFGTERGAPGSELLRSWGFGRDELDDMAEGLSGMAAELKPLAEMSSSDSD</sequence>
<organism evidence="1 2">
    <name type="scientific">Melastoma candidum</name>
    <dbReference type="NCBI Taxonomy" id="119954"/>
    <lineage>
        <taxon>Eukaryota</taxon>
        <taxon>Viridiplantae</taxon>
        <taxon>Streptophyta</taxon>
        <taxon>Embryophyta</taxon>
        <taxon>Tracheophyta</taxon>
        <taxon>Spermatophyta</taxon>
        <taxon>Magnoliopsida</taxon>
        <taxon>eudicotyledons</taxon>
        <taxon>Gunneridae</taxon>
        <taxon>Pentapetalae</taxon>
        <taxon>rosids</taxon>
        <taxon>malvids</taxon>
        <taxon>Myrtales</taxon>
        <taxon>Melastomataceae</taxon>
        <taxon>Melastomatoideae</taxon>
        <taxon>Melastomateae</taxon>
        <taxon>Melastoma</taxon>
    </lineage>
</organism>
<name>A0ACB9MMJ4_9MYRT</name>
<reference evidence="2" key="1">
    <citation type="journal article" date="2023" name="Front. Plant Sci.">
        <title>Chromosomal-level genome assembly of Melastoma candidum provides insights into trichome evolution.</title>
        <authorList>
            <person name="Zhong Y."/>
            <person name="Wu W."/>
            <person name="Sun C."/>
            <person name="Zou P."/>
            <person name="Liu Y."/>
            <person name="Dai S."/>
            <person name="Zhou R."/>
        </authorList>
    </citation>
    <scope>NUCLEOTIDE SEQUENCE [LARGE SCALE GENOMIC DNA]</scope>
</reference>